<dbReference type="EMBL" id="LR877163">
    <property type="protein sequence ID" value="CAD2220863.1"/>
    <property type="molecule type" value="Genomic_DNA"/>
</dbReference>
<evidence type="ECO:0000313" key="2">
    <source>
        <dbReference type="Proteomes" id="UP000515908"/>
    </source>
</evidence>
<reference evidence="1 2" key="1">
    <citation type="submission" date="2020-08" db="EMBL/GenBank/DDBJ databases">
        <authorList>
            <person name="Newling K."/>
            <person name="Davey J."/>
            <person name="Forrester S."/>
        </authorList>
    </citation>
    <scope>NUCLEOTIDE SEQUENCE [LARGE SCALE GENOMIC DNA]</scope>
    <source>
        <strain evidence="2">Crithidia deanei Carvalho (ATCC PRA-265)</strain>
    </source>
</reference>
<evidence type="ECO:0000313" key="1">
    <source>
        <dbReference type="EMBL" id="CAD2220863.1"/>
    </source>
</evidence>
<dbReference type="VEuPathDB" id="TriTrypDB:ADEAN_000838700"/>
<name>A0A7G2CQT4_9TRYP</name>
<gene>
    <name evidence="1" type="ORF">ADEAN_000838700</name>
</gene>
<dbReference type="AlphaFoldDB" id="A0A7G2CQT4"/>
<proteinExistence type="predicted"/>
<dbReference type="Proteomes" id="UP000515908">
    <property type="component" value="Chromosome 19"/>
</dbReference>
<dbReference type="OrthoDB" id="240844at2759"/>
<organism evidence="1 2">
    <name type="scientific">Angomonas deanei</name>
    <dbReference type="NCBI Taxonomy" id="59799"/>
    <lineage>
        <taxon>Eukaryota</taxon>
        <taxon>Discoba</taxon>
        <taxon>Euglenozoa</taxon>
        <taxon>Kinetoplastea</taxon>
        <taxon>Metakinetoplastina</taxon>
        <taxon>Trypanosomatida</taxon>
        <taxon>Trypanosomatidae</taxon>
        <taxon>Strigomonadinae</taxon>
        <taxon>Angomonas</taxon>
    </lineage>
</organism>
<sequence>MLLLQNRAKRLEEGKTAKRTKEEDERIAKMEKMELEVLHGEEPEYIVEAEKAVQRVLEHYYVLGVEQVVAAPEWGIAGTIDFMGLNKKNHNILIGDWKTSGSVVSNFRFGSFETPCMGCLNHLPNSKYYRYAMQIFIYGEILKREKYFEKGFFDAAIKTAVEKAKEKKKAKGEPLQVSLYHKTENISHMLEYGIVQLSKDEQGQVVTEYKDVSESTILPTDRREMDFLTLLQDVMKGV</sequence>
<accession>A0A7G2CQT4</accession>
<evidence type="ECO:0008006" key="3">
    <source>
        <dbReference type="Google" id="ProtNLM"/>
    </source>
</evidence>
<protein>
    <recommendedName>
        <fullName evidence="3">PD-(D/E)XK nuclease superfamily</fullName>
    </recommendedName>
</protein>
<keyword evidence="2" id="KW-1185">Reference proteome</keyword>